<dbReference type="SMART" id="SM00530">
    <property type="entry name" value="HTH_XRE"/>
    <property type="match status" value="1"/>
</dbReference>
<dbReference type="Pfam" id="PF01381">
    <property type="entry name" value="HTH_3"/>
    <property type="match status" value="1"/>
</dbReference>
<dbReference type="Gene3D" id="1.10.260.40">
    <property type="entry name" value="lambda repressor-like DNA-binding domains"/>
    <property type="match status" value="1"/>
</dbReference>
<feature type="domain" description="HTH cro/C1-type" evidence="1">
    <location>
        <begin position="10"/>
        <end position="64"/>
    </location>
</feature>
<dbReference type="CDD" id="cd00093">
    <property type="entry name" value="HTH_XRE"/>
    <property type="match status" value="1"/>
</dbReference>
<organism evidence="2 3">
    <name type="scientific">Amycolatopsis australiensis</name>
    <dbReference type="NCBI Taxonomy" id="546364"/>
    <lineage>
        <taxon>Bacteria</taxon>
        <taxon>Bacillati</taxon>
        <taxon>Actinomycetota</taxon>
        <taxon>Actinomycetes</taxon>
        <taxon>Pseudonocardiales</taxon>
        <taxon>Pseudonocardiaceae</taxon>
        <taxon>Amycolatopsis</taxon>
    </lineage>
</organism>
<evidence type="ECO:0000259" key="1">
    <source>
        <dbReference type="PROSITE" id="PS50943"/>
    </source>
</evidence>
<dbReference type="STRING" id="546364.SAMN04489730_6606"/>
<name>A0A1K1SRW8_9PSEU</name>
<accession>A0A1K1SRW8</accession>
<keyword evidence="3" id="KW-1185">Reference proteome</keyword>
<dbReference type="SUPFAM" id="SSF47413">
    <property type="entry name" value="lambda repressor-like DNA-binding domains"/>
    <property type="match status" value="1"/>
</dbReference>
<dbReference type="AlphaFoldDB" id="A0A1K1SRW8"/>
<protein>
    <submittedName>
        <fullName evidence="2">DNA-binding transcriptional regulator, XRE-family HTH domain</fullName>
    </submittedName>
</protein>
<dbReference type="InterPro" id="IPR010982">
    <property type="entry name" value="Lambda_DNA-bd_dom_sf"/>
</dbReference>
<keyword evidence="2" id="KW-0238">DNA-binding</keyword>
<evidence type="ECO:0000313" key="3">
    <source>
        <dbReference type="Proteomes" id="UP000182740"/>
    </source>
</evidence>
<reference evidence="3" key="1">
    <citation type="submission" date="2016-11" db="EMBL/GenBank/DDBJ databases">
        <authorList>
            <person name="Varghese N."/>
            <person name="Submissions S."/>
        </authorList>
    </citation>
    <scope>NUCLEOTIDE SEQUENCE [LARGE SCALE GENOMIC DNA]</scope>
    <source>
        <strain evidence="3">DSM 44671</strain>
    </source>
</reference>
<dbReference type="EMBL" id="FPJG01000006">
    <property type="protein sequence ID" value="SFW87160.1"/>
    <property type="molecule type" value="Genomic_DNA"/>
</dbReference>
<dbReference type="GO" id="GO:0003677">
    <property type="term" value="F:DNA binding"/>
    <property type="evidence" value="ECO:0007669"/>
    <property type="project" value="UniProtKB-KW"/>
</dbReference>
<sequence>MPVGRRRDGLISARKVAGFTQEGLADVLHVDRSTVARWEAGDYVPLPYLWPKLASVLGRSRDELQALIGPSAGTREFNPDDSFEPVFTWLDRRAGWPLGRAREQVYASAAASSRNRPNPPRSVIADALADYYAPPTSDHRPYVARCGQVEVTTTVLTRPAWLDLACSLTPTGEHTAFEGGRARPSAVVDERAAVQRLADAAASGIRITDVPLYRLLEVDPQPGALRAKVGIASFVEYALGVDLLERELIEYLASGRTARPGHMPLRDRQLPDVSAVLDLPGRLCAGGVLALTAIARPADPFRGDADFVLLVQTRSAQVVNTADRLSVIPKSFHGPLADRRADARIGVTLRRELEEELFGRTDVDRSAGDLRVADPMHPTRLSAPMRWLTDQPGRLRMECTGFGLNLVSGNYEFASLVVIEDEAFWPRFGGDVEANWEAAGLQQYSTLDGELITELIGDENWSNEGLFAFLQGLRRLAEIGGDRVEFPAVELGC</sequence>
<evidence type="ECO:0000313" key="2">
    <source>
        <dbReference type="EMBL" id="SFW87160.1"/>
    </source>
</evidence>
<dbReference type="InterPro" id="IPR001387">
    <property type="entry name" value="Cro/C1-type_HTH"/>
</dbReference>
<dbReference type="OrthoDB" id="4523834at2"/>
<proteinExistence type="predicted"/>
<dbReference type="Proteomes" id="UP000182740">
    <property type="component" value="Unassembled WGS sequence"/>
</dbReference>
<dbReference type="PROSITE" id="PS50943">
    <property type="entry name" value="HTH_CROC1"/>
    <property type="match status" value="1"/>
</dbReference>
<gene>
    <name evidence="2" type="ORF">SAMN04489730_6606</name>
</gene>
<dbReference type="RefSeq" id="WP_084743285.1">
    <property type="nucleotide sequence ID" value="NZ_FPJG01000006.1"/>
</dbReference>